<dbReference type="PROSITE" id="PS50928">
    <property type="entry name" value="ABC_TM1"/>
    <property type="match status" value="1"/>
</dbReference>
<gene>
    <name evidence="10" type="ORF">LH22_07495</name>
</gene>
<dbReference type="PANTHER" id="PTHR30151:SF0">
    <property type="entry name" value="ABC TRANSPORTER PERMEASE PROTEIN MJ0413-RELATED"/>
    <property type="match status" value="1"/>
</dbReference>
<keyword evidence="3" id="KW-1003">Cell membrane</keyword>
<evidence type="ECO:0000313" key="11">
    <source>
        <dbReference type="Proteomes" id="UP000029495"/>
    </source>
</evidence>
<keyword evidence="7 8" id="KW-0472">Membrane</keyword>
<feature type="transmembrane region" description="Helical" evidence="8">
    <location>
        <begin position="39"/>
        <end position="62"/>
    </location>
</feature>
<evidence type="ECO:0000259" key="9">
    <source>
        <dbReference type="PROSITE" id="PS50928"/>
    </source>
</evidence>
<dbReference type="CDD" id="cd06261">
    <property type="entry name" value="TM_PBP2"/>
    <property type="match status" value="1"/>
</dbReference>
<feature type="transmembrane region" description="Helical" evidence="8">
    <location>
        <begin position="212"/>
        <end position="231"/>
    </location>
</feature>
<keyword evidence="5 8" id="KW-0812">Transmembrane</keyword>
<dbReference type="InterPro" id="IPR000515">
    <property type="entry name" value="MetI-like"/>
</dbReference>
<keyword evidence="4" id="KW-0997">Cell inner membrane</keyword>
<proteinExistence type="inferred from homology"/>
<comment type="subcellular location">
    <subcellularLocation>
        <location evidence="1">Cell inner membrane</location>
        <topology evidence="1">Multi-pass membrane protein</topology>
    </subcellularLocation>
    <subcellularLocation>
        <location evidence="8">Cell membrane</location>
        <topology evidence="8">Multi-pass membrane protein</topology>
    </subcellularLocation>
</comment>
<evidence type="ECO:0000313" key="10">
    <source>
        <dbReference type="EMBL" id="AIR85313.1"/>
    </source>
</evidence>
<comment type="similarity">
    <text evidence="8">Belongs to the binding-protein-dependent transport system permease family.</text>
</comment>
<organism evidence="10 11">
    <name type="scientific">Pantoea rwandensis</name>
    <dbReference type="NCBI Taxonomy" id="1076550"/>
    <lineage>
        <taxon>Bacteria</taxon>
        <taxon>Pseudomonadati</taxon>
        <taxon>Pseudomonadota</taxon>
        <taxon>Gammaproteobacteria</taxon>
        <taxon>Enterobacterales</taxon>
        <taxon>Erwiniaceae</taxon>
        <taxon>Pantoea</taxon>
    </lineage>
</organism>
<evidence type="ECO:0000256" key="7">
    <source>
        <dbReference type="ARBA" id="ARBA00023136"/>
    </source>
</evidence>
<keyword evidence="11" id="KW-1185">Reference proteome</keyword>
<keyword evidence="6 8" id="KW-1133">Transmembrane helix</keyword>
<evidence type="ECO:0000256" key="6">
    <source>
        <dbReference type="ARBA" id="ARBA00022989"/>
    </source>
</evidence>
<dbReference type="PANTHER" id="PTHR30151">
    <property type="entry name" value="ALKANE SULFONATE ABC TRANSPORTER-RELATED, MEMBRANE SUBUNIT"/>
    <property type="match status" value="1"/>
</dbReference>
<feature type="transmembrane region" description="Helical" evidence="8">
    <location>
        <begin position="97"/>
        <end position="118"/>
    </location>
</feature>
<protein>
    <submittedName>
        <fullName evidence="10">ABC transporter permease</fullName>
    </submittedName>
</protein>
<feature type="domain" description="ABC transmembrane type-1" evidence="9">
    <location>
        <begin position="90"/>
        <end position="270"/>
    </location>
</feature>
<feature type="transmembrane region" description="Helical" evidence="8">
    <location>
        <begin position="156"/>
        <end position="175"/>
    </location>
</feature>
<name>A0ABM5RH19_9GAMM</name>
<evidence type="ECO:0000256" key="8">
    <source>
        <dbReference type="RuleBase" id="RU363032"/>
    </source>
</evidence>
<dbReference type="Pfam" id="PF00528">
    <property type="entry name" value="BPD_transp_1"/>
    <property type="match status" value="1"/>
</dbReference>
<evidence type="ECO:0000256" key="2">
    <source>
        <dbReference type="ARBA" id="ARBA00022448"/>
    </source>
</evidence>
<reference evidence="10 11" key="1">
    <citation type="submission" date="2014-09" db="EMBL/GenBank/DDBJ databases">
        <authorList>
            <person name="Chan K.-G."/>
        </authorList>
    </citation>
    <scope>NUCLEOTIDE SEQUENCE [LARGE SCALE GENOMIC DNA]</scope>
    <source>
        <strain evidence="10 11">ND04</strain>
    </source>
</reference>
<accession>A0ABM5RH19</accession>
<evidence type="ECO:0000256" key="4">
    <source>
        <dbReference type="ARBA" id="ARBA00022519"/>
    </source>
</evidence>
<evidence type="ECO:0000256" key="5">
    <source>
        <dbReference type="ARBA" id="ARBA00022692"/>
    </source>
</evidence>
<dbReference type="EMBL" id="CP009454">
    <property type="protein sequence ID" value="AIR85313.1"/>
    <property type="molecule type" value="Genomic_DNA"/>
</dbReference>
<dbReference type="SUPFAM" id="SSF161098">
    <property type="entry name" value="MetI-like"/>
    <property type="match status" value="1"/>
</dbReference>
<keyword evidence="2 8" id="KW-0813">Transport</keyword>
<feature type="transmembrane region" description="Helical" evidence="8">
    <location>
        <begin position="130"/>
        <end position="150"/>
    </location>
</feature>
<dbReference type="Proteomes" id="UP000029495">
    <property type="component" value="Chromosome"/>
</dbReference>
<evidence type="ECO:0000256" key="1">
    <source>
        <dbReference type="ARBA" id="ARBA00004429"/>
    </source>
</evidence>
<feature type="transmembrane region" description="Helical" evidence="8">
    <location>
        <begin position="251"/>
        <end position="270"/>
    </location>
</feature>
<dbReference type="Gene3D" id="1.10.3720.10">
    <property type="entry name" value="MetI-like"/>
    <property type="match status" value="1"/>
</dbReference>
<sequence>MEMSKSQPVTPPAALPDAPQRWHNPLMVPLKAISLRLRIALGVAFFVLFIAVWTLVTLGGMVSPTFLADPLTMLQQGVLLFTEYNFSLDIGMTVMRVLSGFLLAAVIGVPLGIMMGAYKTWEAFLEPFVSFCRYLPASAFVPLLILWAGIGETQKILVIFIGSFFQIVLMVAVTVSGARRDLVEAAYTLGCSNRSIVRRVLIPGAAPGIAELLRLVLGWAWTYVIVAELIGSESGIGHMIVDSQALLNTGQIIFGIIVIGCIGLISDYLFKVLNRRLFAWSTL</sequence>
<evidence type="ECO:0000256" key="3">
    <source>
        <dbReference type="ARBA" id="ARBA00022475"/>
    </source>
</evidence>
<dbReference type="InterPro" id="IPR035906">
    <property type="entry name" value="MetI-like_sf"/>
</dbReference>